<keyword evidence="4" id="KW-1185">Reference proteome</keyword>
<dbReference type="InterPro" id="IPR027051">
    <property type="entry name" value="XdhC_Rossmann_dom"/>
</dbReference>
<dbReference type="EMBL" id="JBHUEH010000032">
    <property type="protein sequence ID" value="MFD1888481.1"/>
    <property type="molecule type" value="Genomic_DNA"/>
</dbReference>
<evidence type="ECO:0000313" key="3">
    <source>
        <dbReference type="EMBL" id="MFD1888481.1"/>
    </source>
</evidence>
<dbReference type="Pfam" id="PF13478">
    <property type="entry name" value="XdhC_C"/>
    <property type="match status" value="1"/>
</dbReference>
<accession>A0ABW4RQI0</accession>
<sequence>MDMKDLCEAALREDEYHIRTVLATVVHVEGHAYRKEGVSMILTEDGRHYGTISPGCLEDDLCARVEQAWSSERVCIVEYDMRPKDDLSWGENIGCGGLLHILLEPIRGELLALMSNIYTQLGHGEVVRLTRCFRNEGERVQYSLVSGHHMMADSAASVLATDHTDSMDSLHTLMLAHHDTARLPAGETQPDLAEPYVFIRTYRPKPRLIVIGAGDDSRMVNTLARAAGFDVVIGDWRTALCTTERFPGAQCVTGFPEELYEQIHPGQGDYVLLMSHNFPREREWIERLQDCPYTYLGIMGSSERTRRLLDGLPNYPNLHSPVGLSIGADGPDEIAISIAAELIAVKRGKQQQSQEVTRYGHRRTGTCRW</sequence>
<gene>
    <name evidence="3" type="ORF">ACFSC9_23605</name>
</gene>
<organism evidence="3 4">
    <name type="scientific">Paenibacillus wenxiniae</name>
    <dbReference type="NCBI Taxonomy" id="1636843"/>
    <lineage>
        <taxon>Bacteria</taxon>
        <taxon>Bacillati</taxon>
        <taxon>Bacillota</taxon>
        <taxon>Bacilli</taxon>
        <taxon>Bacillales</taxon>
        <taxon>Paenibacillaceae</taxon>
        <taxon>Paenibacillus</taxon>
    </lineage>
</organism>
<evidence type="ECO:0000259" key="2">
    <source>
        <dbReference type="Pfam" id="PF13478"/>
    </source>
</evidence>
<dbReference type="Gene3D" id="3.40.50.720">
    <property type="entry name" value="NAD(P)-binding Rossmann-like Domain"/>
    <property type="match status" value="1"/>
</dbReference>
<dbReference type="Pfam" id="PF02625">
    <property type="entry name" value="XdhC_CoxI"/>
    <property type="match status" value="1"/>
</dbReference>
<dbReference type="PANTHER" id="PTHR30388">
    <property type="entry name" value="ALDEHYDE OXIDOREDUCTASE MOLYBDENUM COFACTOR ASSEMBLY PROTEIN"/>
    <property type="match status" value="1"/>
</dbReference>
<dbReference type="RefSeq" id="WP_347323192.1">
    <property type="nucleotide sequence ID" value="NZ_JBCGUH010000001.1"/>
</dbReference>
<feature type="domain" description="XdhC Rossmann" evidence="2">
    <location>
        <begin position="208"/>
        <end position="342"/>
    </location>
</feature>
<evidence type="ECO:0000313" key="4">
    <source>
        <dbReference type="Proteomes" id="UP001597233"/>
    </source>
</evidence>
<protein>
    <submittedName>
        <fullName evidence="3">XdhC family protein</fullName>
    </submittedName>
</protein>
<proteinExistence type="predicted"/>
<comment type="caution">
    <text evidence="3">The sequence shown here is derived from an EMBL/GenBank/DDBJ whole genome shotgun (WGS) entry which is preliminary data.</text>
</comment>
<name>A0ABW4RQI0_9BACL</name>
<evidence type="ECO:0000259" key="1">
    <source>
        <dbReference type="Pfam" id="PF02625"/>
    </source>
</evidence>
<feature type="domain" description="XdhC- CoxI" evidence="1">
    <location>
        <begin position="19"/>
        <end position="80"/>
    </location>
</feature>
<dbReference type="PANTHER" id="PTHR30388:SF6">
    <property type="entry name" value="XANTHINE DEHYDROGENASE SUBUNIT A-RELATED"/>
    <property type="match status" value="1"/>
</dbReference>
<reference evidence="4" key="1">
    <citation type="journal article" date="2019" name="Int. J. Syst. Evol. Microbiol.">
        <title>The Global Catalogue of Microorganisms (GCM) 10K type strain sequencing project: providing services to taxonomists for standard genome sequencing and annotation.</title>
        <authorList>
            <consortium name="The Broad Institute Genomics Platform"/>
            <consortium name="The Broad Institute Genome Sequencing Center for Infectious Disease"/>
            <person name="Wu L."/>
            <person name="Ma J."/>
        </authorList>
    </citation>
    <scope>NUCLEOTIDE SEQUENCE [LARGE SCALE GENOMIC DNA]</scope>
    <source>
        <strain evidence="4">CCUG 54950</strain>
    </source>
</reference>
<dbReference type="Proteomes" id="UP001597233">
    <property type="component" value="Unassembled WGS sequence"/>
</dbReference>
<dbReference type="InterPro" id="IPR003777">
    <property type="entry name" value="XdhC_CoxI"/>
</dbReference>
<dbReference type="InterPro" id="IPR052698">
    <property type="entry name" value="MoCofactor_Util/Proc"/>
</dbReference>